<dbReference type="InterPro" id="IPR006043">
    <property type="entry name" value="NCS2"/>
</dbReference>
<keyword evidence="3 5" id="KW-1133">Transmembrane helix</keyword>
<protein>
    <submittedName>
        <fullName evidence="6">Uracil transporter</fullName>
    </submittedName>
</protein>
<feature type="transmembrane region" description="Helical" evidence="5">
    <location>
        <begin position="23"/>
        <end position="43"/>
    </location>
</feature>
<evidence type="ECO:0000256" key="3">
    <source>
        <dbReference type="ARBA" id="ARBA00022989"/>
    </source>
</evidence>
<dbReference type="EMBL" id="UFXS01000001">
    <property type="protein sequence ID" value="STD56001.1"/>
    <property type="molecule type" value="Genomic_DNA"/>
</dbReference>
<dbReference type="Proteomes" id="UP000254737">
    <property type="component" value="Unassembled WGS sequence"/>
</dbReference>
<keyword evidence="4 5" id="KW-0472">Membrane</keyword>
<accession>A0A376G7H1</accession>
<gene>
    <name evidence="6" type="primary">pyrP_1</name>
    <name evidence="6" type="ORF">NCTC13456_01981</name>
</gene>
<dbReference type="Pfam" id="PF00860">
    <property type="entry name" value="Xan_ur_permease"/>
    <property type="match status" value="1"/>
</dbReference>
<evidence type="ECO:0000256" key="5">
    <source>
        <dbReference type="SAM" id="Phobius"/>
    </source>
</evidence>
<evidence type="ECO:0000256" key="2">
    <source>
        <dbReference type="ARBA" id="ARBA00022692"/>
    </source>
</evidence>
<feature type="transmembrane region" description="Helical" evidence="5">
    <location>
        <begin position="49"/>
        <end position="66"/>
    </location>
</feature>
<reference evidence="6 7" key="1">
    <citation type="submission" date="2018-06" db="EMBL/GenBank/DDBJ databases">
        <authorList>
            <consortium name="Pathogen Informatics"/>
            <person name="Doyle S."/>
        </authorList>
    </citation>
    <scope>NUCLEOTIDE SEQUENCE [LARGE SCALE GENOMIC DNA]</scope>
    <source>
        <strain evidence="6 7">NCTC13456</strain>
    </source>
</reference>
<dbReference type="GO" id="GO:0015205">
    <property type="term" value="F:nucleobase transmembrane transporter activity"/>
    <property type="evidence" value="ECO:0007669"/>
    <property type="project" value="UniProtKB-ARBA"/>
</dbReference>
<sequence>MSQQNDQSIILAIDEKPKLGQGILLSIQHLFAMFGATVLVPALTGMSPAIALISSGIGTLVFILITRGKVPSYLGSSFAFINPIIAMKALEANPESGIATGSFLVGSFYSWSYLFIGRTLYSNGWNKMVNETFTSYCCWSSNYGNWSWISFYSNQNGNE</sequence>
<evidence type="ECO:0000256" key="1">
    <source>
        <dbReference type="ARBA" id="ARBA00004141"/>
    </source>
</evidence>
<evidence type="ECO:0000256" key="4">
    <source>
        <dbReference type="ARBA" id="ARBA00023136"/>
    </source>
</evidence>
<feature type="transmembrane region" description="Helical" evidence="5">
    <location>
        <begin position="73"/>
        <end position="90"/>
    </location>
</feature>
<organism evidence="6 7">
    <name type="scientific">Empedobacter falsenii</name>
    <dbReference type="NCBI Taxonomy" id="343874"/>
    <lineage>
        <taxon>Bacteria</taxon>
        <taxon>Pseudomonadati</taxon>
        <taxon>Bacteroidota</taxon>
        <taxon>Flavobacteriia</taxon>
        <taxon>Flavobacteriales</taxon>
        <taxon>Weeksellaceae</taxon>
        <taxon>Empedobacter</taxon>
    </lineage>
</organism>
<evidence type="ECO:0000313" key="7">
    <source>
        <dbReference type="Proteomes" id="UP000254737"/>
    </source>
</evidence>
<evidence type="ECO:0000313" key="6">
    <source>
        <dbReference type="EMBL" id="STD56001.1"/>
    </source>
</evidence>
<keyword evidence="2 5" id="KW-0812">Transmembrane</keyword>
<proteinExistence type="predicted"/>
<dbReference type="AlphaFoldDB" id="A0A376G7H1"/>
<dbReference type="GO" id="GO:0016020">
    <property type="term" value="C:membrane"/>
    <property type="evidence" value="ECO:0007669"/>
    <property type="project" value="UniProtKB-SubCell"/>
</dbReference>
<name>A0A376G7H1_9FLAO</name>
<feature type="transmembrane region" description="Helical" evidence="5">
    <location>
        <begin position="96"/>
        <end position="116"/>
    </location>
</feature>
<comment type="subcellular location">
    <subcellularLocation>
        <location evidence="1">Membrane</location>
        <topology evidence="1">Multi-pass membrane protein</topology>
    </subcellularLocation>
</comment>